<reference evidence="3 4" key="1">
    <citation type="submission" date="2019-07" db="EMBL/GenBank/DDBJ databases">
        <title>Genomic Encyclopedia of Type Strains, Phase I: the one thousand microbial genomes (KMG-I) project.</title>
        <authorList>
            <person name="Kyrpides N."/>
        </authorList>
    </citation>
    <scope>NUCLEOTIDE SEQUENCE [LARGE SCALE GENOMIC DNA]</scope>
    <source>
        <strain evidence="3 4">DSM 13558</strain>
    </source>
</reference>
<dbReference type="Proteomes" id="UP000315343">
    <property type="component" value="Unassembled WGS sequence"/>
</dbReference>
<dbReference type="OrthoDB" id="9966798at2"/>
<keyword evidence="2" id="KW-1133">Transmembrane helix</keyword>
<proteinExistence type="predicted"/>
<protein>
    <submittedName>
        <fullName evidence="3">Uncharacterized protein</fullName>
    </submittedName>
</protein>
<evidence type="ECO:0000256" key="1">
    <source>
        <dbReference type="SAM" id="Coils"/>
    </source>
</evidence>
<organism evidence="3 4">
    <name type="scientific">Sedimentibacter saalensis</name>
    <dbReference type="NCBI Taxonomy" id="130788"/>
    <lineage>
        <taxon>Bacteria</taxon>
        <taxon>Bacillati</taxon>
        <taxon>Bacillota</taxon>
        <taxon>Tissierellia</taxon>
        <taxon>Sedimentibacter</taxon>
    </lineage>
</organism>
<keyword evidence="1" id="KW-0175">Coiled coil</keyword>
<keyword evidence="4" id="KW-1185">Reference proteome</keyword>
<feature type="coiled-coil region" evidence="1">
    <location>
        <begin position="149"/>
        <end position="176"/>
    </location>
</feature>
<dbReference type="EMBL" id="VLKH01000001">
    <property type="protein sequence ID" value="TWH83501.1"/>
    <property type="molecule type" value="Genomic_DNA"/>
</dbReference>
<keyword evidence="2" id="KW-0812">Transmembrane</keyword>
<gene>
    <name evidence="3" type="ORF">LY60_00108</name>
</gene>
<comment type="caution">
    <text evidence="3">The sequence shown here is derived from an EMBL/GenBank/DDBJ whole genome shotgun (WGS) entry which is preliminary data.</text>
</comment>
<dbReference type="RefSeq" id="WP_145078509.1">
    <property type="nucleotide sequence ID" value="NZ_VLKH01000001.1"/>
</dbReference>
<feature type="transmembrane region" description="Helical" evidence="2">
    <location>
        <begin position="12"/>
        <end position="30"/>
    </location>
</feature>
<evidence type="ECO:0000256" key="2">
    <source>
        <dbReference type="SAM" id="Phobius"/>
    </source>
</evidence>
<keyword evidence="2" id="KW-0472">Membrane</keyword>
<evidence type="ECO:0000313" key="3">
    <source>
        <dbReference type="EMBL" id="TWH83501.1"/>
    </source>
</evidence>
<sequence length="191" mass="21909">MRKIKLLRKKFIFICIIFSMSITGVGYAAWNDDAAINLSYKTGFIDPVFIMDSSESIITVKNGALSLTPSQNGNTLIVKGEVYPDFNENILVKIMDDGTIPTVFNELSEKKGNVSELNINKNINKNTESYTLNISPNNDEELMQLYESFSTFNEESSSLEQQIEILREKINYYSKERKYEFEYKLSFEQGL</sequence>
<dbReference type="AlphaFoldDB" id="A0A562JJZ6"/>
<evidence type="ECO:0000313" key="4">
    <source>
        <dbReference type="Proteomes" id="UP000315343"/>
    </source>
</evidence>
<accession>A0A562JJZ6</accession>
<name>A0A562JJZ6_9FIRM</name>